<comment type="caution">
    <text evidence="1">The sequence shown here is derived from an EMBL/GenBank/DDBJ whole genome shotgun (WGS) entry which is preliminary data.</text>
</comment>
<organism evidence="1 2">
    <name type="scientific">Aureococcus anophagefferens</name>
    <name type="common">Harmful bloom alga</name>
    <dbReference type="NCBI Taxonomy" id="44056"/>
    <lineage>
        <taxon>Eukaryota</taxon>
        <taxon>Sar</taxon>
        <taxon>Stramenopiles</taxon>
        <taxon>Ochrophyta</taxon>
        <taxon>Pelagophyceae</taxon>
        <taxon>Pelagomonadales</taxon>
        <taxon>Pelagomonadaceae</taxon>
        <taxon>Aureococcus</taxon>
    </lineage>
</organism>
<gene>
    <name evidence="1" type="ORF">SO694_0000432</name>
</gene>
<sequence>MCKLLLSRGASLDACNDDGQDPEAFARYHGQDHEARVRAGRQLNNAAFLADVRAAGGWSAYVAAPRNQLLALRRELPARRRTGPCRARAQARLFLDAKMPDDVFMHVLTFWRSARDSAY</sequence>
<evidence type="ECO:0000313" key="2">
    <source>
        <dbReference type="Proteomes" id="UP001363151"/>
    </source>
</evidence>
<evidence type="ECO:0000313" key="1">
    <source>
        <dbReference type="EMBL" id="KAK7249684.1"/>
    </source>
</evidence>
<accession>A0ABR1G9B7</accession>
<keyword evidence="2" id="KW-1185">Reference proteome</keyword>
<reference evidence="1 2" key="1">
    <citation type="submission" date="2024-03" db="EMBL/GenBank/DDBJ databases">
        <title>Aureococcus anophagefferens CCMP1851 and Kratosvirus quantuckense: Draft genome of a second virus-susceptible host strain in the model system.</title>
        <authorList>
            <person name="Chase E."/>
            <person name="Truchon A.R."/>
            <person name="Schepens W."/>
            <person name="Wilhelm S.W."/>
        </authorList>
    </citation>
    <scope>NUCLEOTIDE SEQUENCE [LARGE SCALE GENOMIC DNA]</scope>
    <source>
        <strain evidence="1 2">CCMP1851</strain>
    </source>
</reference>
<proteinExistence type="predicted"/>
<protein>
    <submittedName>
        <fullName evidence="1">Spectrin binding protein</fullName>
    </submittedName>
</protein>
<name>A0ABR1G9B7_AURAN</name>
<dbReference type="Proteomes" id="UP001363151">
    <property type="component" value="Unassembled WGS sequence"/>
</dbReference>
<dbReference type="EMBL" id="JBBJCI010000040">
    <property type="protein sequence ID" value="KAK7249684.1"/>
    <property type="molecule type" value="Genomic_DNA"/>
</dbReference>